<dbReference type="KEGG" id="fam:OYT1_ch1547"/>
<protein>
    <submittedName>
        <fullName evidence="2">Methyl-accepting chemotaxis sensory transducer</fullName>
    </submittedName>
</protein>
<gene>
    <name evidence="2" type="ORF">OYT1_ch1547</name>
</gene>
<accession>A0A2Z6GD39</accession>
<dbReference type="Pfam" id="PF13682">
    <property type="entry name" value="CZB"/>
    <property type="match status" value="1"/>
</dbReference>
<reference evidence="2 3" key="1">
    <citation type="submission" date="2018-06" db="EMBL/GenBank/DDBJ databases">
        <title>OYT1 Genome Sequencing.</title>
        <authorList>
            <person name="Kato S."/>
            <person name="Itoh T."/>
            <person name="Ohkuma M."/>
        </authorList>
    </citation>
    <scope>NUCLEOTIDE SEQUENCE [LARGE SCALE GENOMIC DNA]</scope>
    <source>
        <strain evidence="2 3">OYT1</strain>
    </source>
</reference>
<evidence type="ECO:0000313" key="3">
    <source>
        <dbReference type="Proteomes" id="UP000033070"/>
    </source>
</evidence>
<dbReference type="EMBL" id="AP018738">
    <property type="protein sequence ID" value="BBE51095.1"/>
    <property type="molecule type" value="Genomic_DNA"/>
</dbReference>
<evidence type="ECO:0000259" key="1">
    <source>
        <dbReference type="Pfam" id="PF13682"/>
    </source>
</evidence>
<organism evidence="2 3">
    <name type="scientific">Ferriphaselus amnicola</name>
    <dbReference type="NCBI Taxonomy" id="1188319"/>
    <lineage>
        <taxon>Bacteria</taxon>
        <taxon>Pseudomonadati</taxon>
        <taxon>Pseudomonadota</taxon>
        <taxon>Betaproteobacteria</taxon>
        <taxon>Nitrosomonadales</taxon>
        <taxon>Gallionellaceae</taxon>
        <taxon>Ferriphaselus</taxon>
    </lineage>
</organism>
<dbReference type="InterPro" id="IPR025991">
    <property type="entry name" value="Chemoreceptor_zinc-bind_dom"/>
</dbReference>
<evidence type="ECO:0000313" key="2">
    <source>
        <dbReference type="EMBL" id="BBE51095.1"/>
    </source>
</evidence>
<feature type="domain" description="Chemoreceptor zinc-binding" evidence="1">
    <location>
        <begin position="61"/>
        <end position="128"/>
    </location>
</feature>
<dbReference type="OrthoDB" id="8613985at2"/>
<sequence length="169" mass="18536">MITSGAGGQRGEGIAMRIFDWLKKLGGGGNPASSDMSGELVFDAGKEEFGGLNFKTAIDAHMKWKMRLSAVIDGTSTEQLDPDVIGRDDQCVLGKWIHGEGGRNYEDSMLFLKLRDDHATFHRCAANVLREALTGDKEQARIMLTTGEYSRASMHVTSALAKLYARYMS</sequence>
<keyword evidence="3" id="KW-1185">Reference proteome</keyword>
<proteinExistence type="predicted"/>
<dbReference type="Proteomes" id="UP000033070">
    <property type="component" value="Chromosome"/>
</dbReference>
<name>A0A2Z6GD39_9PROT</name>
<dbReference type="Gene3D" id="1.20.120.30">
    <property type="entry name" value="Aspartate receptor, ligand-binding domain"/>
    <property type="match status" value="1"/>
</dbReference>
<dbReference type="STRING" id="1188319.OYT1_02358"/>
<dbReference type="AlphaFoldDB" id="A0A2Z6GD39"/>